<dbReference type="AlphaFoldDB" id="A0A183T7A1"/>
<name>A0A183T7A1_SCHSO</name>
<evidence type="ECO:0000256" key="1">
    <source>
        <dbReference type="SAM" id="SignalP"/>
    </source>
</evidence>
<sequence length="152" mass="16956">MPCQLSLLTLWTFPLLFPSWSTSADLDILSTDRASFNVVDMASLPDVESLRSLALPSASAEGVAAESFQSSVCSPTDEKLQRQCFSELPADRYEVLEGANVRMRCRVNRQNGKTQWRAHSVLLGRFMFFQCITLVCIRPGQCFALKNVCLSL</sequence>
<evidence type="ECO:0000313" key="2">
    <source>
        <dbReference type="EMBL" id="VDL98734.1"/>
    </source>
</evidence>
<dbReference type="WBParaSite" id="SSLN_0001281101-mRNA-1">
    <property type="protein sequence ID" value="SSLN_0001281101-mRNA-1"/>
    <property type="gene ID" value="SSLN_0001281101"/>
</dbReference>
<dbReference type="OrthoDB" id="6283281at2759"/>
<reference evidence="4" key="1">
    <citation type="submission" date="2016-06" db="UniProtKB">
        <authorList>
            <consortium name="WormBaseParasite"/>
        </authorList>
    </citation>
    <scope>IDENTIFICATION</scope>
</reference>
<proteinExistence type="predicted"/>
<feature type="signal peptide" evidence="1">
    <location>
        <begin position="1"/>
        <end position="23"/>
    </location>
</feature>
<evidence type="ECO:0000313" key="3">
    <source>
        <dbReference type="Proteomes" id="UP000275846"/>
    </source>
</evidence>
<evidence type="ECO:0000313" key="4">
    <source>
        <dbReference type="WBParaSite" id="SSLN_0001281101-mRNA-1"/>
    </source>
</evidence>
<protein>
    <submittedName>
        <fullName evidence="4">Ig-like domain-containing protein</fullName>
    </submittedName>
</protein>
<feature type="chain" id="PRO_5043141440" evidence="1">
    <location>
        <begin position="24"/>
        <end position="152"/>
    </location>
</feature>
<accession>A0A183T7A1</accession>
<keyword evidence="1" id="KW-0732">Signal</keyword>
<keyword evidence="3" id="KW-1185">Reference proteome</keyword>
<gene>
    <name evidence="2" type="ORF">SSLN_LOCUS12349</name>
</gene>
<dbReference type="EMBL" id="UYSU01037199">
    <property type="protein sequence ID" value="VDL98734.1"/>
    <property type="molecule type" value="Genomic_DNA"/>
</dbReference>
<organism evidence="4">
    <name type="scientific">Schistocephalus solidus</name>
    <name type="common">Tapeworm</name>
    <dbReference type="NCBI Taxonomy" id="70667"/>
    <lineage>
        <taxon>Eukaryota</taxon>
        <taxon>Metazoa</taxon>
        <taxon>Spiralia</taxon>
        <taxon>Lophotrochozoa</taxon>
        <taxon>Platyhelminthes</taxon>
        <taxon>Cestoda</taxon>
        <taxon>Eucestoda</taxon>
        <taxon>Diphyllobothriidea</taxon>
        <taxon>Diphyllobothriidae</taxon>
        <taxon>Schistocephalus</taxon>
    </lineage>
</organism>
<reference evidence="2 3" key="2">
    <citation type="submission" date="2018-11" db="EMBL/GenBank/DDBJ databases">
        <authorList>
            <consortium name="Pathogen Informatics"/>
        </authorList>
    </citation>
    <scope>NUCLEOTIDE SEQUENCE [LARGE SCALE GENOMIC DNA]</scope>
    <source>
        <strain evidence="2 3">NST_G2</strain>
    </source>
</reference>
<dbReference type="Proteomes" id="UP000275846">
    <property type="component" value="Unassembled WGS sequence"/>
</dbReference>